<dbReference type="InterPro" id="IPR036186">
    <property type="entry name" value="Serpin_sf"/>
</dbReference>
<dbReference type="InterPro" id="IPR023796">
    <property type="entry name" value="Serpin_dom"/>
</dbReference>
<reference evidence="5 6" key="1">
    <citation type="submission" date="2019-05" db="EMBL/GenBank/DDBJ databases">
        <authorList>
            <person name="Narsing Rao M.P."/>
            <person name="Li W.J."/>
        </authorList>
    </citation>
    <scope>NUCLEOTIDE SEQUENCE [LARGE SCALE GENOMIC DNA]</scope>
    <source>
        <strain evidence="5 6">SYSU_K30003</strain>
    </source>
</reference>
<dbReference type="Proteomes" id="UP000309676">
    <property type="component" value="Unassembled WGS sequence"/>
</dbReference>
<proteinExistence type="inferred from homology"/>
<feature type="signal peptide" evidence="3">
    <location>
        <begin position="1"/>
        <end position="25"/>
    </location>
</feature>
<name>A0A5R9GM54_9BACL</name>
<dbReference type="PANTHER" id="PTHR11461">
    <property type="entry name" value="SERINE PROTEASE INHIBITOR, SERPIN"/>
    <property type="match status" value="1"/>
</dbReference>
<keyword evidence="3" id="KW-0732">Signal</keyword>
<evidence type="ECO:0000313" key="5">
    <source>
        <dbReference type="EMBL" id="TLS54273.1"/>
    </source>
</evidence>
<organism evidence="5 6">
    <name type="scientific">Paenibacillus antri</name>
    <dbReference type="NCBI Taxonomy" id="2582848"/>
    <lineage>
        <taxon>Bacteria</taxon>
        <taxon>Bacillati</taxon>
        <taxon>Bacillota</taxon>
        <taxon>Bacilli</taxon>
        <taxon>Bacillales</taxon>
        <taxon>Paenibacillaceae</taxon>
        <taxon>Paenibacillus</taxon>
    </lineage>
</organism>
<dbReference type="SMART" id="SM00093">
    <property type="entry name" value="SERPIN"/>
    <property type="match status" value="1"/>
</dbReference>
<dbReference type="PROSITE" id="PS51257">
    <property type="entry name" value="PROKAR_LIPOPROTEIN"/>
    <property type="match status" value="1"/>
</dbReference>
<feature type="chain" id="PRO_5038818734" evidence="3">
    <location>
        <begin position="26"/>
        <end position="441"/>
    </location>
</feature>
<gene>
    <name evidence="5" type="ORF">FE782_02710</name>
</gene>
<dbReference type="InterPro" id="IPR042178">
    <property type="entry name" value="Serpin_sf_1"/>
</dbReference>
<evidence type="ECO:0000259" key="4">
    <source>
        <dbReference type="SMART" id="SM00093"/>
    </source>
</evidence>
<dbReference type="SUPFAM" id="SSF56574">
    <property type="entry name" value="Serpins"/>
    <property type="match status" value="1"/>
</dbReference>
<dbReference type="InterPro" id="IPR000215">
    <property type="entry name" value="Serpin_fam"/>
</dbReference>
<accession>A0A5R9GM54</accession>
<sequence>MTMNLHKISALALSAALAASLAGCGANGTAPAEGEARQSAPTVTPSPNGGEPTAPLQQARFAPADVDPRLVEAQTRFAFDVYRELSAKEAGNRFFSPISLSIALAMTMNGAEGETLDAMKRTLSLDSLEDDEIQAGYEALADVLMRGTDGIQVALANSLWADEGVPFREAFLETNRARYDAAVETLDLQSAEATARINGWVREKTNGKIDKLLEEPLAEDSILLLLNAIYFDANWASPFREDRTTVRPFDGPNGDVDASMMFQEATLPYLDGDGFQAVRLPYAGREASMVVFVPDEGVALDDWMKSMDAAQWNRHMNAFAPTHGVVGLPKFKMEQNLPLNDALDNLGMGVAFDDKAADFSRMTELTGNNAVFLKQVQQKVFVDVQEQGTVAAAVTSVEAGVTSAPVVSFELEANRPFFFAIRDDRTGAILFMGAVYDPTAS</sequence>
<evidence type="ECO:0000256" key="3">
    <source>
        <dbReference type="SAM" id="SignalP"/>
    </source>
</evidence>
<protein>
    <submittedName>
        <fullName evidence="5">Serpin family protein</fullName>
    </submittedName>
</protein>
<dbReference type="CDD" id="cd19588">
    <property type="entry name" value="serpin_miropin-like"/>
    <property type="match status" value="1"/>
</dbReference>
<dbReference type="InterPro" id="IPR042185">
    <property type="entry name" value="Serpin_sf_2"/>
</dbReference>
<evidence type="ECO:0000256" key="2">
    <source>
        <dbReference type="SAM" id="MobiDB-lite"/>
    </source>
</evidence>
<dbReference type="AlphaFoldDB" id="A0A5R9GM54"/>
<feature type="domain" description="Serpin" evidence="4">
    <location>
        <begin position="79"/>
        <end position="438"/>
    </location>
</feature>
<comment type="similarity">
    <text evidence="1">Belongs to the serpin family.</text>
</comment>
<dbReference type="Gene3D" id="3.30.497.10">
    <property type="entry name" value="Antithrombin, subunit I, domain 2"/>
    <property type="match status" value="1"/>
</dbReference>
<dbReference type="Pfam" id="PF00079">
    <property type="entry name" value="Serpin"/>
    <property type="match status" value="1"/>
</dbReference>
<dbReference type="Gene3D" id="2.30.39.10">
    <property type="entry name" value="Alpha-1-antitrypsin, domain 1"/>
    <property type="match status" value="1"/>
</dbReference>
<dbReference type="EMBL" id="VCIW01000001">
    <property type="protein sequence ID" value="TLS54273.1"/>
    <property type="molecule type" value="Genomic_DNA"/>
</dbReference>
<dbReference type="InterPro" id="IPR023795">
    <property type="entry name" value="Serpin_CS"/>
</dbReference>
<feature type="region of interest" description="Disordered" evidence="2">
    <location>
        <begin position="27"/>
        <end position="55"/>
    </location>
</feature>
<dbReference type="GO" id="GO:0004867">
    <property type="term" value="F:serine-type endopeptidase inhibitor activity"/>
    <property type="evidence" value="ECO:0007669"/>
    <property type="project" value="InterPro"/>
</dbReference>
<dbReference type="GO" id="GO:0005615">
    <property type="term" value="C:extracellular space"/>
    <property type="evidence" value="ECO:0007669"/>
    <property type="project" value="InterPro"/>
</dbReference>
<dbReference type="PROSITE" id="PS00284">
    <property type="entry name" value="SERPIN"/>
    <property type="match status" value="1"/>
</dbReference>
<comment type="caution">
    <text evidence="5">The sequence shown here is derived from an EMBL/GenBank/DDBJ whole genome shotgun (WGS) entry which is preliminary data.</text>
</comment>
<dbReference type="PANTHER" id="PTHR11461:SF211">
    <property type="entry name" value="GH10112P-RELATED"/>
    <property type="match status" value="1"/>
</dbReference>
<evidence type="ECO:0000313" key="6">
    <source>
        <dbReference type="Proteomes" id="UP000309676"/>
    </source>
</evidence>
<keyword evidence="6" id="KW-1185">Reference proteome</keyword>
<evidence type="ECO:0000256" key="1">
    <source>
        <dbReference type="RuleBase" id="RU000411"/>
    </source>
</evidence>